<evidence type="ECO:0000313" key="3">
    <source>
        <dbReference type="EMBL" id="PAP76992.1"/>
    </source>
</evidence>
<dbReference type="AlphaFoldDB" id="A0A271J0G7"/>
<evidence type="ECO:0000256" key="1">
    <source>
        <dbReference type="SAM" id="SignalP"/>
    </source>
</evidence>
<dbReference type="EMBL" id="MQWD01000001">
    <property type="protein sequence ID" value="PAP76992.1"/>
    <property type="molecule type" value="Genomic_DNA"/>
</dbReference>
<accession>A0A271J0G7</accession>
<organism evidence="3 4">
    <name type="scientific">Rubrivirga marina</name>
    <dbReference type="NCBI Taxonomy" id="1196024"/>
    <lineage>
        <taxon>Bacteria</taxon>
        <taxon>Pseudomonadati</taxon>
        <taxon>Rhodothermota</taxon>
        <taxon>Rhodothermia</taxon>
        <taxon>Rhodothermales</taxon>
        <taxon>Rubricoccaceae</taxon>
        <taxon>Rubrivirga</taxon>
    </lineage>
</organism>
<feature type="domain" description="TonB-dependent receptor plug" evidence="2">
    <location>
        <begin position="139"/>
        <end position="218"/>
    </location>
</feature>
<dbReference type="OrthoDB" id="1524545at2"/>
<name>A0A271J0G7_9BACT</name>
<keyword evidence="1" id="KW-0732">Signal</keyword>
<dbReference type="Proteomes" id="UP000216339">
    <property type="component" value="Unassembled WGS sequence"/>
</dbReference>
<comment type="caution">
    <text evidence="3">The sequence shown here is derived from an EMBL/GenBank/DDBJ whole genome shotgun (WGS) entry which is preliminary data.</text>
</comment>
<dbReference type="InterPro" id="IPR008969">
    <property type="entry name" value="CarboxyPept-like_regulatory"/>
</dbReference>
<protein>
    <recommendedName>
        <fullName evidence="2">TonB-dependent receptor plug domain-containing protein</fullName>
    </recommendedName>
</protein>
<keyword evidence="4" id="KW-1185">Reference proteome</keyword>
<evidence type="ECO:0000313" key="4">
    <source>
        <dbReference type="Proteomes" id="UP000216339"/>
    </source>
</evidence>
<reference evidence="3 4" key="1">
    <citation type="submission" date="2016-11" db="EMBL/GenBank/DDBJ databases">
        <title>Study of marine rhodopsin-containing bacteria.</title>
        <authorList>
            <person name="Yoshizawa S."/>
            <person name="Kumagai Y."/>
            <person name="Kogure K."/>
        </authorList>
    </citation>
    <scope>NUCLEOTIDE SEQUENCE [LARGE SCALE GENOMIC DNA]</scope>
    <source>
        <strain evidence="3 4">SAORIC-28</strain>
    </source>
</reference>
<gene>
    <name evidence="3" type="ORF">BSZ37_11385</name>
</gene>
<dbReference type="InterPro" id="IPR012910">
    <property type="entry name" value="Plug_dom"/>
</dbReference>
<dbReference type="InterPro" id="IPR037066">
    <property type="entry name" value="Plug_dom_sf"/>
</dbReference>
<dbReference type="SUPFAM" id="SSF56935">
    <property type="entry name" value="Porins"/>
    <property type="match status" value="1"/>
</dbReference>
<dbReference type="SUPFAM" id="SSF49464">
    <property type="entry name" value="Carboxypeptidase regulatory domain-like"/>
    <property type="match status" value="1"/>
</dbReference>
<dbReference type="Gene3D" id="2.170.130.10">
    <property type="entry name" value="TonB-dependent receptor, plug domain"/>
    <property type="match status" value="1"/>
</dbReference>
<sequence length="246" mass="26457">MLRRFLVVACAVLGATSVAQEADLALVIRAHDTGSPLAGAEVDILGVQGAVDAFGQAQLSGVPVGDVPISVTYPGYVRLDTTVVVQEGDANLTVLSLRSALGDARDLGDVVVEAETVNDAVLRRRGFFDRRDRLTGVFYTREELDDRGVRQVSDIFGSTPGVRIQRSGVQERLVSDRRGGCPMTVYVDGTEMAFIAYNIDALPFDDIAAVEVYRGPSELPIEYASTKFNDTCGAVLVWTRIVASND</sequence>
<feature type="signal peptide" evidence="1">
    <location>
        <begin position="1"/>
        <end position="21"/>
    </location>
</feature>
<dbReference type="Gene3D" id="2.60.40.1120">
    <property type="entry name" value="Carboxypeptidase-like, regulatory domain"/>
    <property type="match status" value="1"/>
</dbReference>
<proteinExistence type="predicted"/>
<dbReference type="RefSeq" id="WP_095510658.1">
    <property type="nucleotide sequence ID" value="NZ_MQWD01000001.1"/>
</dbReference>
<evidence type="ECO:0000259" key="2">
    <source>
        <dbReference type="Pfam" id="PF07715"/>
    </source>
</evidence>
<dbReference type="Pfam" id="PF07715">
    <property type="entry name" value="Plug"/>
    <property type="match status" value="1"/>
</dbReference>
<feature type="chain" id="PRO_5013306844" description="TonB-dependent receptor plug domain-containing protein" evidence="1">
    <location>
        <begin position="22"/>
        <end position="246"/>
    </location>
</feature>